<organism evidence="1 2">
    <name type="scientific">Burkholderia cenocepacia</name>
    <dbReference type="NCBI Taxonomy" id="95486"/>
    <lineage>
        <taxon>Bacteria</taxon>
        <taxon>Pseudomonadati</taxon>
        <taxon>Pseudomonadota</taxon>
        <taxon>Betaproteobacteria</taxon>
        <taxon>Burkholderiales</taxon>
        <taxon>Burkholderiaceae</taxon>
        <taxon>Burkholderia</taxon>
        <taxon>Burkholderia cepacia complex</taxon>
    </lineage>
</organism>
<evidence type="ECO:0000313" key="2">
    <source>
        <dbReference type="Proteomes" id="UP000191686"/>
    </source>
</evidence>
<comment type="caution">
    <text evidence="1">The sequence shown here is derived from an EMBL/GenBank/DDBJ whole genome shotgun (WGS) entry which is preliminary data.</text>
</comment>
<dbReference type="RefSeq" id="WP_080323392.1">
    <property type="nucleotide sequence ID" value="NZ_JYMX02000008.1"/>
</dbReference>
<name>A0ABD4UCI8_9BURK</name>
<gene>
    <name evidence="1" type="ORF">UE95_012650</name>
</gene>
<sequence>MEIEGNQRVKYYATEDAERLEIHNKLRDSIVSGDLSTVKSLVEQDFTKYRHEIIAATDLALADCVEGIEDKQVPTFSYLSQVFGEKEMFHTDAIRNIANGDGRYDLAIQAIGDMGRNVVEYYNFWDAARRDSEVIFDAVMKNKLENIENLFGTKKQAEIQEFHASMLQGTLAIFSREVTGDYHQKFLSTFIEKGLSKEDMVDKAFEAMSSKAKTTLPATSASKTENFIVEHSDAITPAFIKNADYVAAVAKAGSPELLKHFVENGADKAIIEKNASETNKRVLQSLDQYQELAGKLAAKPVAQAQTQTTGTGKRKI</sequence>
<dbReference type="Proteomes" id="UP000191686">
    <property type="component" value="Unassembled WGS sequence"/>
</dbReference>
<proteinExistence type="predicted"/>
<accession>A0ABD4UCI8</accession>
<evidence type="ECO:0000313" key="1">
    <source>
        <dbReference type="EMBL" id="MCW3712138.1"/>
    </source>
</evidence>
<dbReference type="EMBL" id="JYMX02000008">
    <property type="protein sequence ID" value="MCW3712138.1"/>
    <property type="molecule type" value="Genomic_DNA"/>
</dbReference>
<reference evidence="1 2" key="2">
    <citation type="journal article" date="2017" name="Front. Microbiol.">
        <title>Genomics Reveals a Unique Clone of Burkholderia cenocepacia Harboring an Actively Excising Novel Genomic Island.</title>
        <authorList>
            <person name="Patil P.P."/>
            <person name="Mali S."/>
            <person name="Midha S."/>
            <person name="Gautam V."/>
            <person name="Dash L."/>
            <person name="Kumar S."/>
            <person name="Shastri J."/>
            <person name="Singhal L."/>
            <person name="Patil P.B."/>
        </authorList>
    </citation>
    <scope>NUCLEOTIDE SEQUENCE [LARGE SCALE GENOMIC DNA]</scope>
    <source>
        <strain evidence="1 2">BC-19</strain>
    </source>
</reference>
<dbReference type="AlphaFoldDB" id="A0ABD4UCI8"/>
<reference evidence="1 2" key="1">
    <citation type="journal article" date="2017" name="Front. Microbiol.">
        <title>Genomics reveals a unique clone of Burkholderia cenocepacia harbouring an actively excising novel genomic island.</title>
        <authorList>
            <person name="Patil P."/>
            <person name="Mali S."/>
            <person name="Midha S."/>
            <person name="Gautam V."/>
            <person name="Dash L."/>
            <person name="Kumar S."/>
            <person name="Shastri J."/>
            <person name="Singhal L."/>
            <person name="Patil P.B."/>
        </authorList>
    </citation>
    <scope>NUCLEOTIDE SEQUENCE [LARGE SCALE GENOMIC DNA]</scope>
    <source>
        <strain evidence="1 2">BC-19</strain>
    </source>
</reference>
<protein>
    <submittedName>
        <fullName evidence="1">Uncharacterized protein</fullName>
    </submittedName>
</protein>